<name>A0A640KEP5_LEITA</name>
<dbReference type="Proteomes" id="UP000419144">
    <property type="component" value="Unassembled WGS sequence"/>
</dbReference>
<reference evidence="1" key="1">
    <citation type="submission" date="2019-11" db="EMBL/GenBank/DDBJ databases">
        <title>Leishmania tarentolae CDS.</title>
        <authorList>
            <person name="Goto Y."/>
            <person name="Yamagishi J."/>
        </authorList>
    </citation>
    <scope>NUCLEOTIDE SEQUENCE [LARGE SCALE GENOMIC DNA]</scope>
    <source>
        <strain evidence="1">Parrot Tar II</strain>
    </source>
</reference>
<sequence length="201" mass="21863">MRSCAEHHVCTHFAAGHTHAQTYIGAQRRIHKRHTCVRTEGARGTILFCPFLPWRTSSRARSKTSAHHHAQLHITTCTPVPSPIRHGMRRRRVATAAQKSSGAPAARIACRVEAHLFPSETAAAFDWPTAPTSAGNHQRPLVPQCFQYCTGAGEGRRRRRVDGCCQGECPAAVFANTHIKCNRGCNWRCVEAGGVGGPAAG</sequence>
<dbReference type="VEuPathDB" id="TriTrypDB:LtaPh_1616551"/>
<accession>A0A640KEP5</accession>
<evidence type="ECO:0000313" key="1">
    <source>
        <dbReference type="EMBL" id="GET87524.1"/>
    </source>
</evidence>
<organism evidence="1 2">
    <name type="scientific">Leishmania tarentolae</name>
    <name type="common">Sauroleishmania tarentolae</name>
    <dbReference type="NCBI Taxonomy" id="5689"/>
    <lineage>
        <taxon>Eukaryota</taxon>
        <taxon>Discoba</taxon>
        <taxon>Euglenozoa</taxon>
        <taxon>Kinetoplastea</taxon>
        <taxon>Metakinetoplastina</taxon>
        <taxon>Trypanosomatida</taxon>
        <taxon>Trypanosomatidae</taxon>
        <taxon>Leishmaniinae</taxon>
        <taxon>Leishmania</taxon>
        <taxon>lizard Leishmania</taxon>
    </lineage>
</organism>
<comment type="caution">
    <text evidence="1">The sequence shown here is derived from an EMBL/GenBank/DDBJ whole genome shotgun (WGS) entry which is preliminary data.</text>
</comment>
<proteinExistence type="predicted"/>
<dbReference type="GO" id="GO:1990904">
    <property type="term" value="C:ribonucleoprotein complex"/>
    <property type="evidence" value="ECO:0007669"/>
    <property type="project" value="UniProtKB-KW"/>
</dbReference>
<keyword evidence="2" id="KW-1185">Reference proteome</keyword>
<keyword evidence="1" id="KW-0687">Ribonucleoprotein</keyword>
<dbReference type="AlphaFoldDB" id="A0A640KEP5"/>
<gene>
    <name evidence="1" type="ORF">LtaPh_1616551</name>
</gene>
<protein>
    <submittedName>
        <fullName evidence="1">U1 small nuclear ribonucleoprotein 70 kDa</fullName>
    </submittedName>
</protein>
<dbReference type="EMBL" id="BLBS01000020">
    <property type="protein sequence ID" value="GET87524.1"/>
    <property type="molecule type" value="Genomic_DNA"/>
</dbReference>
<evidence type="ECO:0000313" key="2">
    <source>
        <dbReference type="Proteomes" id="UP000419144"/>
    </source>
</evidence>